<reference evidence="1 2" key="1">
    <citation type="submission" date="2021-06" db="EMBL/GenBank/DDBJ databases">
        <authorList>
            <person name="Kallberg Y."/>
            <person name="Tangrot J."/>
            <person name="Rosling A."/>
        </authorList>
    </citation>
    <scope>NUCLEOTIDE SEQUENCE [LARGE SCALE GENOMIC DNA]</scope>
    <source>
        <strain evidence="1 2">120-4 pot B 10/14</strain>
    </source>
</reference>
<sequence>CNGHVLRDPGFKSCDLKEVFFTWNEAPNTYCVMYIHKRILKEIDTFMVQN</sequence>
<organism evidence="1 2">
    <name type="scientific">Gigaspora margarita</name>
    <dbReference type="NCBI Taxonomy" id="4874"/>
    <lineage>
        <taxon>Eukaryota</taxon>
        <taxon>Fungi</taxon>
        <taxon>Fungi incertae sedis</taxon>
        <taxon>Mucoromycota</taxon>
        <taxon>Glomeromycotina</taxon>
        <taxon>Glomeromycetes</taxon>
        <taxon>Diversisporales</taxon>
        <taxon>Gigasporaceae</taxon>
        <taxon>Gigaspora</taxon>
    </lineage>
</organism>
<keyword evidence="2" id="KW-1185">Reference proteome</keyword>
<protein>
    <submittedName>
        <fullName evidence="1">12276_t:CDS:1</fullName>
    </submittedName>
</protein>
<evidence type="ECO:0000313" key="1">
    <source>
        <dbReference type="EMBL" id="CAG8740571.1"/>
    </source>
</evidence>
<dbReference type="Proteomes" id="UP000789901">
    <property type="component" value="Unassembled WGS sequence"/>
</dbReference>
<gene>
    <name evidence="1" type="ORF">GMARGA_LOCUS15332</name>
</gene>
<proteinExistence type="predicted"/>
<feature type="non-terminal residue" evidence="1">
    <location>
        <position position="1"/>
    </location>
</feature>
<evidence type="ECO:0000313" key="2">
    <source>
        <dbReference type="Proteomes" id="UP000789901"/>
    </source>
</evidence>
<dbReference type="EMBL" id="CAJVQB010010511">
    <property type="protein sequence ID" value="CAG8740571.1"/>
    <property type="molecule type" value="Genomic_DNA"/>
</dbReference>
<name>A0ABN7V9F0_GIGMA</name>
<accession>A0ABN7V9F0</accession>
<comment type="caution">
    <text evidence="1">The sequence shown here is derived from an EMBL/GenBank/DDBJ whole genome shotgun (WGS) entry which is preliminary data.</text>
</comment>